<dbReference type="InterPro" id="IPR020449">
    <property type="entry name" value="Tscrpt_reg_AraC-type_HTH"/>
</dbReference>
<evidence type="ECO:0000256" key="2">
    <source>
        <dbReference type="ARBA" id="ARBA00023125"/>
    </source>
</evidence>
<dbReference type="Proteomes" id="UP000249065">
    <property type="component" value="Unassembled WGS sequence"/>
</dbReference>
<reference evidence="6" key="1">
    <citation type="submission" date="2018-06" db="EMBL/GenBank/DDBJ databases">
        <authorList>
            <person name="Khan S.A."/>
        </authorList>
    </citation>
    <scope>NUCLEOTIDE SEQUENCE [LARGE SCALE GENOMIC DNA]</scope>
    <source>
        <strain evidence="6">DB-1506</strain>
    </source>
</reference>
<comment type="caution">
    <text evidence="5">The sequence shown here is derived from an EMBL/GenBank/DDBJ whole genome shotgun (WGS) entry which is preliminary data.</text>
</comment>
<dbReference type="SUPFAM" id="SSF46689">
    <property type="entry name" value="Homeodomain-like"/>
    <property type="match status" value="1"/>
</dbReference>
<evidence type="ECO:0000256" key="3">
    <source>
        <dbReference type="ARBA" id="ARBA00023163"/>
    </source>
</evidence>
<keyword evidence="1" id="KW-0805">Transcription regulation</keyword>
<dbReference type="AlphaFoldDB" id="A0A327MAP3"/>
<accession>A0A327MAP3</accession>
<dbReference type="Pfam" id="PF12833">
    <property type="entry name" value="HTH_18"/>
    <property type="match status" value="1"/>
</dbReference>
<evidence type="ECO:0000259" key="4">
    <source>
        <dbReference type="PROSITE" id="PS01124"/>
    </source>
</evidence>
<gene>
    <name evidence="5" type="ORF">DOO78_09240</name>
</gene>
<dbReference type="GO" id="GO:0003700">
    <property type="term" value="F:DNA-binding transcription factor activity"/>
    <property type="evidence" value="ECO:0007669"/>
    <property type="project" value="InterPro"/>
</dbReference>
<dbReference type="OrthoDB" id="5295469at2"/>
<dbReference type="GO" id="GO:0043565">
    <property type="term" value="F:sequence-specific DNA binding"/>
    <property type="evidence" value="ECO:0007669"/>
    <property type="project" value="InterPro"/>
</dbReference>
<name>A0A327MAP3_9PROT</name>
<evidence type="ECO:0000313" key="5">
    <source>
        <dbReference type="EMBL" id="RAI59213.1"/>
    </source>
</evidence>
<organism evidence="5 6">
    <name type="scientific">Roseicella frigidaeris</name>
    <dbReference type="NCBI Taxonomy" id="2230885"/>
    <lineage>
        <taxon>Bacteria</taxon>
        <taxon>Pseudomonadati</taxon>
        <taxon>Pseudomonadota</taxon>
        <taxon>Alphaproteobacteria</taxon>
        <taxon>Acetobacterales</taxon>
        <taxon>Roseomonadaceae</taxon>
        <taxon>Roseicella</taxon>
    </lineage>
</organism>
<dbReference type="PROSITE" id="PS01124">
    <property type="entry name" value="HTH_ARAC_FAMILY_2"/>
    <property type="match status" value="1"/>
</dbReference>
<dbReference type="SMART" id="SM00342">
    <property type="entry name" value="HTH_ARAC"/>
    <property type="match status" value="1"/>
</dbReference>
<dbReference type="PRINTS" id="PR00032">
    <property type="entry name" value="HTHARAC"/>
</dbReference>
<feature type="domain" description="HTH araC/xylS-type" evidence="4">
    <location>
        <begin position="241"/>
        <end position="340"/>
    </location>
</feature>
<dbReference type="Gene3D" id="1.10.10.60">
    <property type="entry name" value="Homeodomain-like"/>
    <property type="match status" value="1"/>
</dbReference>
<keyword evidence="6" id="KW-1185">Reference proteome</keyword>
<dbReference type="EMBL" id="QLIX01000005">
    <property type="protein sequence ID" value="RAI59213.1"/>
    <property type="molecule type" value="Genomic_DNA"/>
</dbReference>
<keyword evidence="2" id="KW-0238">DNA-binding</keyword>
<dbReference type="InterPro" id="IPR009057">
    <property type="entry name" value="Homeodomain-like_sf"/>
</dbReference>
<evidence type="ECO:0000313" key="6">
    <source>
        <dbReference type="Proteomes" id="UP000249065"/>
    </source>
</evidence>
<sequence>MIEMQTATLPRLLHAPPAPASVVDPVSRETLLKPAHIASTAGVPPSEQFVAWQAQCGPGVQMEEPLGTFGFRGRCTTWKLGPFAFLRASADGLRYRRDRAQVRRDALDHWIIRLSHRGGLELRTQSGLVLVRPGQPVILSLANSCEVVRSESEWISLVVPRDAFPNLAPIIDRRLYAPLGGSLGSLLASYMRTLEMQLPETSECELPRLVEATRAMIAACIVPVHGQPDDPMPMLEHARLERVRLAIRQKLRSPTLTPRRLCRMVGMSRSQLYRLFEPLGGVARYIQSERLREAYRALANPDNLRGIYEVAQDLGFFDASAFSRTFRREFGCAPSDVRMAARSGDRTIALRRPISAAACPTLTELLRSLQ</sequence>
<protein>
    <recommendedName>
        <fullName evidence="4">HTH araC/xylS-type domain-containing protein</fullName>
    </recommendedName>
</protein>
<dbReference type="PANTHER" id="PTHR46796:SF6">
    <property type="entry name" value="ARAC SUBFAMILY"/>
    <property type="match status" value="1"/>
</dbReference>
<dbReference type="InterPro" id="IPR050204">
    <property type="entry name" value="AraC_XylS_family_regulators"/>
</dbReference>
<proteinExistence type="predicted"/>
<evidence type="ECO:0000256" key="1">
    <source>
        <dbReference type="ARBA" id="ARBA00023015"/>
    </source>
</evidence>
<dbReference type="PANTHER" id="PTHR46796">
    <property type="entry name" value="HTH-TYPE TRANSCRIPTIONAL ACTIVATOR RHAS-RELATED"/>
    <property type="match status" value="1"/>
</dbReference>
<dbReference type="InterPro" id="IPR018060">
    <property type="entry name" value="HTH_AraC"/>
</dbReference>
<keyword evidence="3" id="KW-0804">Transcription</keyword>